<dbReference type="Gene3D" id="1.10.1330.10">
    <property type="entry name" value="Dockerin domain"/>
    <property type="match status" value="1"/>
</dbReference>
<sequence length="880" mass="98549">MKRLGEFCLTAILVCLLLSGKCEAFSDKLEPVYPHLTAATRTVDEIYDRCDTSDKYVPVTDGIKQARKEIIQFYKDLGIDVSYDIENRFSSKLIDNFPRTYEKKRPDNGNYMSVDYCANQAISEDAARYLLPDEALKNSRNKFFFNSVMNSFTGIVSGAMQNGLPIVEGRSDMKKTRIARISGDSKRNVVYGHMVNAPEDMVKYLYQGTTGDRHCIFVDTETEKSVSTWLTVAAGAPGGYGFGENYVIPGYDVTCSTMSSPLDINGMSEDTYGISTTAANVTMLPFLIKSEEISDPDAEIEHALAVCLSSLWKARVYPATATDSTLYTAVSESGMDRHQAAAYDCVPYGACLQLDPSIDIDAIYEAGKLSLPAKKVLKAMQKYGFYHVDYGAGYVYTATTPQDWVKADDNRWNVPVRDGKQAQYRVQEEITEFMKGNPFFGFDGKVLPVYIVAPQMKYAQMDINNDGKIDEADKALTEANIGQAKNDTNSGCDVNCDGIIDETDSEIYYRYLNDLPMHSRELCDVTFLPTDSEKGKVVLAGSKSSNDFGEEVPEEVRKILRGGQYTFTAVAYPGYEFVRWTGDLAGYDEDMVILTADRSITVGAEFKAIEDKVPLELEISGNGEVKAYQYDYVIEERPVKDEYYKGAVVNLLAVPDEGYEFLMWDGDVRGTAKMSKGLYMTEPKKVKAIFVEKEMINQVKMTADSWKCDNPAVDAEAYVIEDDKISFKSWNYKYNLINNEVKLPKNYKLFAEISTNTVNDARIIFQYKNSKNYYYLLFDNEGTLELGKMLNGIKTVLKRYSGDGNFNPDGISWQKYPTYLEIEMNNNLISVSGYDMYKNGITYFSGVFDDTINGTSIGVGGDNNGSVTFSNIRFIDLLAG</sequence>
<protein>
    <recommendedName>
        <fullName evidence="2">Dockerin domain-containing protein</fullName>
    </recommendedName>
</protein>
<name>A0A9D5R903_9FIRM</name>
<feature type="signal peptide" evidence="1">
    <location>
        <begin position="1"/>
        <end position="24"/>
    </location>
</feature>
<dbReference type="Proteomes" id="UP000806542">
    <property type="component" value="Unassembled WGS sequence"/>
</dbReference>
<dbReference type="AlphaFoldDB" id="A0A9D5R903"/>
<evidence type="ECO:0000256" key="1">
    <source>
        <dbReference type="SAM" id="SignalP"/>
    </source>
</evidence>
<evidence type="ECO:0000259" key="2">
    <source>
        <dbReference type="PROSITE" id="PS51766"/>
    </source>
</evidence>
<evidence type="ECO:0000313" key="3">
    <source>
        <dbReference type="EMBL" id="MBE5040512.1"/>
    </source>
</evidence>
<dbReference type="RefSeq" id="WP_226393065.1">
    <property type="nucleotide sequence ID" value="NZ_JADCKB010000017.1"/>
</dbReference>
<dbReference type="GO" id="GO:0000272">
    <property type="term" value="P:polysaccharide catabolic process"/>
    <property type="evidence" value="ECO:0007669"/>
    <property type="project" value="InterPro"/>
</dbReference>
<dbReference type="Pfam" id="PF00404">
    <property type="entry name" value="Dockerin_1"/>
    <property type="match status" value="1"/>
</dbReference>
<accession>A0A9D5R903</accession>
<organism evidence="3 4">
    <name type="scientific">Ructibacterium gallinarum</name>
    <dbReference type="NCBI Taxonomy" id="2779355"/>
    <lineage>
        <taxon>Bacteria</taxon>
        <taxon>Bacillati</taxon>
        <taxon>Bacillota</taxon>
        <taxon>Clostridia</taxon>
        <taxon>Eubacteriales</taxon>
        <taxon>Oscillospiraceae</taxon>
        <taxon>Ructibacterium</taxon>
    </lineage>
</organism>
<keyword evidence="1" id="KW-0732">Signal</keyword>
<proteinExistence type="predicted"/>
<gene>
    <name evidence="3" type="ORF">INF28_08575</name>
</gene>
<keyword evidence="4" id="KW-1185">Reference proteome</keyword>
<dbReference type="InterPro" id="IPR036439">
    <property type="entry name" value="Dockerin_dom_sf"/>
</dbReference>
<dbReference type="GO" id="GO:0004553">
    <property type="term" value="F:hydrolase activity, hydrolyzing O-glycosyl compounds"/>
    <property type="evidence" value="ECO:0007669"/>
    <property type="project" value="InterPro"/>
</dbReference>
<dbReference type="EMBL" id="JADCKB010000017">
    <property type="protein sequence ID" value="MBE5040512.1"/>
    <property type="molecule type" value="Genomic_DNA"/>
</dbReference>
<comment type="caution">
    <text evidence="3">The sequence shown here is derived from an EMBL/GenBank/DDBJ whole genome shotgun (WGS) entry which is preliminary data.</text>
</comment>
<dbReference type="Pfam" id="PF18998">
    <property type="entry name" value="Flg_new_2"/>
    <property type="match status" value="2"/>
</dbReference>
<reference evidence="3" key="1">
    <citation type="submission" date="2020-10" db="EMBL/GenBank/DDBJ databases">
        <title>ChiBAC.</title>
        <authorList>
            <person name="Zenner C."/>
            <person name="Hitch T.C.A."/>
            <person name="Clavel T."/>
        </authorList>
    </citation>
    <scope>NUCLEOTIDE SEQUENCE</scope>
    <source>
        <strain evidence="3">DSM 107454</strain>
    </source>
</reference>
<dbReference type="SUPFAM" id="SSF63446">
    <property type="entry name" value="Type I dockerin domain"/>
    <property type="match status" value="1"/>
</dbReference>
<dbReference type="PROSITE" id="PS51766">
    <property type="entry name" value="DOCKERIN"/>
    <property type="match status" value="1"/>
</dbReference>
<dbReference type="Gene3D" id="2.60.120.560">
    <property type="entry name" value="Exo-inulinase, domain 1"/>
    <property type="match status" value="1"/>
</dbReference>
<evidence type="ECO:0000313" key="4">
    <source>
        <dbReference type="Proteomes" id="UP000806542"/>
    </source>
</evidence>
<dbReference type="InterPro" id="IPR044060">
    <property type="entry name" value="Bacterial_rp_domain"/>
</dbReference>
<feature type="chain" id="PRO_5039521845" description="Dockerin domain-containing protein" evidence="1">
    <location>
        <begin position="25"/>
        <end position="880"/>
    </location>
</feature>
<dbReference type="InterPro" id="IPR002105">
    <property type="entry name" value="Dockerin_1_rpt"/>
</dbReference>
<feature type="domain" description="Dockerin" evidence="2">
    <location>
        <begin position="454"/>
        <end position="517"/>
    </location>
</feature>
<dbReference type="InterPro" id="IPR016134">
    <property type="entry name" value="Dockerin_dom"/>
</dbReference>